<keyword evidence="10" id="KW-1185">Reference proteome</keyword>
<keyword evidence="4 8" id="KW-0479">Metal-binding</keyword>
<reference evidence="9" key="2">
    <citation type="submission" date="2024-08" db="UniProtKB">
        <authorList>
            <consortium name="EnsemblMetazoa"/>
        </authorList>
    </citation>
    <scope>IDENTIFICATION</scope>
</reference>
<dbReference type="SUPFAM" id="SSF48264">
    <property type="entry name" value="Cytochrome P450"/>
    <property type="match status" value="1"/>
</dbReference>
<evidence type="ECO:0000256" key="1">
    <source>
        <dbReference type="ARBA" id="ARBA00001971"/>
    </source>
</evidence>
<accession>A0AAR5P9V9</accession>
<proteinExistence type="inferred from homology"/>
<dbReference type="GO" id="GO:0020037">
    <property type="term" value="F:heme binding"/>
    <property type="evidence" value="ECO:0007669"/>
    <property type="project" value="InterPro"/>
</dbReference>
<sequence length="446" mass="50166">MFYAPRGRRFAQWGCRFTSTMPAPRGLPVFGTTLSLMMAGSSPKLHRYIDARHRQLGSIFKENIGPVACVFIADPADMRLVFAKEGKYPQHLLPEAWTVYNQLHNASRGLFFMDGVEWLHFRRILNPALLKGDQQWLQQCCEPPIDRLVAQICASPDKPPIRQLLYHWSLEVIVSVLIGPDQYCQSRRRLEDQIGLLASSVHSVFETSAKMALISSSLAAKWRLPRWKKFEAAATTALRAATALVESLESNEGLLGRLQGQMTANELAKIVTDLILAAGDTTAFSMEWLLYLVAKHPEVQSRLRTEPTESPYLKNTVKEALRLYPVAPFLTRILSEDIQIKGFDIPAGTVLILSIFTSGRDSESFPEPQRFDPERWAEGRALRAASLPFAMGSRSCIGRKLAEYQLQTTLAQLVSRFQVEALNEVQMVLKMVAVPSAEVKFRFMAI</sequence>
<keyword evidence="7" id="KW-0503">Monooxygenase</keyword>
<dbReference type="GO" id="GO:0016705">
    <property type="term" value="F:oxidoreductase activity, acting on paired donors, with incorporation or reduction of molecular oxygen"/>
    <property type="evidence" value="ECO:0007669"/>
    <property type="project" value="InterPro"/>
</dbReference>
<dbReference type="InterPro" id="IPR002401">
    <property type="entry name" value="Cyt_P450_E_grp-I"/>
</dbReference>
<dbReference type="Pfam" id="PF00067">
    <property type="entry name" value="p450"/>
    <property type="match status" value="1"/>
</dbReference>
<dbReference type="Proteomes" id="UP000019118">
    <property type="component" value="Unassembled WGS sequence"/>
</dbReference>
<evidence type="ECO:0000256" key="8">
    <source>
        <dbReference type="PIRSR" id="PIRSR602401-1"/>
    </source>
</evidence>
<dbReference type="CDD" id="cd11054">
    <property type="entry name" value="CYP24A1-like"/>
    <property type="match status" value="1"/>
</dbReference>
<dbReference type="PRINTS" id="PR00385">
    <property type="entry name" value="P450"/>
</dbReference>
<dbReference type="InterPro" id="IPR001128">
    <property type="entry name" value="Cyt_P450"/>
</dbReference>
<dbReference type="InterPro" id="IPR036396">
    <property type="entry name" value="Cyt_P450_sf"/>
</dbReference>
<organism evidence="9 10">
    <name type="scientific">Dendroctonus ponderosae</name>
    <name type="common">Mountain pine beetle</name>
    <dbReference type="NCBI Taxonomy" id="77166"/>
    <lineage>
        <taxon>Eukaryota</taxon>
        <taxon>Metazoa</taxon>
        <taxon>Ecdysozoa</taxon>
        <taxon>Arthropoda</taxon>
        <taxon>Hexapoda</taxon>
        <taxon>Insecta</taxon>
        <taxon>Pterygota</taxon>
        <taxon>Neoptera</taxon>
        <taxon>Endopterygota</taxon>
        <taxon>Coleoptera</taxon>
        <taxon>Polyphaga</taxon>
        <taxon>Cucujiformia</taxon>
        <taxon>Curculionidae</taxon>
        <taxon>Scolytinae</taxon>
        <taxon>Dendroctonus</taxon>
    </lineage>
</organism>
<name>A0AAR5P9V9_DENPD</name>
<evidence type="ECO:0000256" key="5">
    <source>
        <dbReference type="ARBA" id="ARBA00023002"/>
    </source>
</evidence>
<evidence type="ECO:0000313" key="9">
    <source>
        <dbReference type="EnsemblMetazoa" id="XP_019757667.1"/>
    </source>
</evidence>
<comment type="similarity">
    <text evidence="2">Belongs to the cytochrome P450 family.</text>
</comment>
<dbReference type="PANTHER" id="PTHR24279">
    <property type="entry name" value="CYTOCHROME P450"/>
    <property type="match status" value="1"/>
</dbReference>
<reference evidence="10" key="1">
    <citation type="journal article" date="2013" name="Genome Biol.">
        <title>Draft genome of the mountain pine beetle, Dendroctonus ponderosae Hopkins, a major forest pest.</title>
        <authorList>
            <person name="Keeling C.I."/>
            <person name="Yuen M.M."/>
            <person name="Liao N.Y."/>
            <person name="Docking T.R."/>
            <person name="Chan S.K."/>
            <person name="Taylor G.A."/>
            <person name="Palmquist D.L."/>
            <person name="Jackman S.D."/>
            <person name="Nguyen A."/>
            <person name="Li M."/>
            <person name="Henderson H."/>
            <person name="Janes J.K."/>
            <person name="Zhao Y."/>
            <person name="Pandoh P."/>
            <person name="Moore R."/>
            <person name="Sperling F.A."/>
            <person name="Huber D.P."/>
            <person name="Birol I."/>
            <person name="Jones S.J."/>
            <person name="Bohlmann J."/>
        </authorList>
    </citation>
    <scope>NUCLEOTIDE SEQUENCE</scope>
</reference>
<keyword evidence="3 8" id="KW-0349">Heme</keyword>
<evidence type="ECO:0000256" key="7">
    <source>
        <dbReference type="ARBA" id="ARBA00023033"/>
    </source>
</evidence>
<evidence type="ECO:0000256" key="2">
    <source>
        <dbReference type="ARBA" id="ARBA00010617"/>
    </source>
</evidence>
<dbReference type="Gene3D" id="1.10.630.10">
    <property type="entry name" value="Cytochrome P450"/>
    <property type="match status" value="1"/>
</dbReference>
<dbReference type="EnsemblMetazoa" id="XM_019902108.1">
    <property type="protein sequence ID" value="XP_019757667.1"/>
    <property type="gene ID" value="LOC109536043"/>
</dbReference>
<evidence type="ECO:0000313" key="10">
    <source>
        <dbReference type="Proteomes" id="UP000019118"/>
    </source>
</evidence>
<evidence type="ECO:0008006" key="11">
    <source>
        <dbReference type="Google" id="ProtNLM"/>
    </source>
</evidence>
<keyword evidence="6 8" id="KW-0408">Iron</keyword>
<dbReference type="InterPro" id="IPR050479">
    <property type="entry name" value="CYP11_CYP27_families"/>
</dbReference>
<evidence type="ECO:0000256" key="3">
    <source>
        <dbReference type="ARBA" id="ARBA00022617"/>
    </source>
</evidence>
<dbReference type="GO" id="GO:0004497">
    <property type="term" value="F:monooxygenase activity"/>
    <property type="evidence" value="ECO:0007669"/>
    <property type="project" value="UniProtKB-KW"/>
</dbReference>
<comment type="cofactor">
    <cofactor evidence="1 8">
        <name>heme</name>
        <dbReference type="ChEBI" id="CHEBI:30413"/>
    </cofactor>
</comment>
<dbReference type="PRINTS" id="PR00463">
    <property type="entry name" value="EP450I"/>
</dbReference>
<protein>
    <recommendedName>
        <fullName evidence="11">Cytochrome P450</fullName>
    </recommendedName>
</protein>
<evidence type="ECO:0000256" key="4">
    <source>
        <dbReference type="ARBA" id="ARBA00022723"/>
    </source>
</evidence>
<dbReference type="GO" id="GO:0005506">
    <property type="term" value="F:iron ion binding"/>
    <property type="evidence" value="ECO:0007669"/>
    <property type="project" value="InterPro"/>
</dbReference>
<dbReference type="PANTHER" id="PTHR24279:SF120">
    <property type="entry name" value="CYTOCHROME P450"/>
    <property type="match status" value="1"/>
</dbReference>
<feature type="binding site" description="axial binding residue" evidence="8">
    <location>
        <position position="396"/>
    </location>
    <ligand>
        <name>heme</name>
        <dbReference type="ChEBI" id="CHEBI:30413"/>
    </ligand>
    <ligandPart>
        <name>Fe</name>
        <dbReference type="ChEBI" id="CHEBI:18248"/>
    </ligandPart>
</feature>
<evidence type="ECO:0000256" key="6">
    <source>
        <dbReference type="ARBA" id="ARBA00023004"/>
    </source>
</evidence>
<dbReference type="AlphaFoldDB" id="A0AAR5P9V9"/>
<keyword evidence="5" id="KW-0560">Oxidoreductase</keyword>